<dbReference type="Proteomes" id="UP000273022">
    <property type="component" value="Unassembled WGS sequence"/>
</dbReference>
<evidence type="ECO:0000256" key="1">
    <source>
        <dbReference type="ARBA" id="ARBA00001148"/>
    </source>
</evidence>
<evidence type="ECO:0000313" key="4">
    <source>
        <dbReference type="EMBL" id="RJY06879.1"/>
    </source>
</evidence>
<sequence>MDIFQISDSILHGFNKITTLDAHTEGEPLRIITSGFPEIKGKTILEKRQYVTKYLDWYRKVLMFEPRGHADMYGAIITEPVTPDADFGVLFLHNEGYSSMCGHAILAIVKVACQTGAIKLNNEPRIVKIDAPAGLVVAKAQRNIANEILVSFENVLSWPEALDCSVYVEGIGDVKYDIGFGGAYYAFVDADEYGISCEANNVAQLIDAGRKIKQAVMASRTLDHPVEHDLSFLYGTIFTSKKVSHEDYHSKHVCVFADGEVDRSPTGTGVSARIALLYEKGSVALNEKITIESIVGGKMNVSALSESIFYGKKCITPEVSGRSYITGQHQFLVDKEDIFQNGFLVR</sequence>
<comment type="similarity">
    <text evidence="2">Belongs to the proline racemase family.</text>
</comment>
<accession>A0A3A6TH42</accession>
<comment type="catalytic activity">
    <reaction evidence="1">
        <text>trans-3-hydroxy-L-proline = 1-pyrroline-2-carboxylate + H2O</text>
        <dbReference type="Rhea" id="RHEA:10320"/>
        <dbReference type="ChEBI" id="CHEBI:15377"/>
        <dbReference type="ChEBI" id="CHEBI:39785"/>
        <dbReference type="ChEBI" id="CHEBI:57938"/>
        <dbReference type="EC" id="4.2.1.77"/>
    </reaction>
</comment>
<reference evidence="4 5" key="1">
    <citation type="submission" date="2018-09" db="EMBL/GenBank/DDBJ databases">
        <title>Phylogeny of the Shewanellaceae, and recommendation for two new genera, Pseudoshewanella and Parashewanella.</title>
        <authorList>
            <person name="Wang G."/>
        </authorList>
    </citation>
    <scope>NUCLEOTIDE SEQUENCE [LARGE SCALE GENOMIC DNA]</scope>
    <source>
        <strain evidence="4 5">KCTC 22492</strain>
    </source>
</reference>
<comment type="caution">
    <text evidence="4">The sequence shown here is derived from an EMBL/GenBank/DDBJ whole genome shotgun (WGS) entry which is preliminary data.</text>
</comment>
<dbReference type="Pfam" id="PF05544">
    <property type="entry name" value="Pro_racemase"/>
    <property type="match status" value="1"/>
</dbReference>
<dbReference type="SUPFAM" id="SSF54506">
    <property type="entry name" value="Diaminopimelate epimerase-like"/>
    <property type="match status" value="1"/>
</dbReference>
<evidence type="ECO:0000256" key="2">
    <source>
        <dbReference type="ARBA" id="ARBA00007529"/>
    </source>
</evidence>
<dbReference type="PANTHER" id="PTHR33442">
    <property type="entry name" value="TRANS-3-HYDROXY-L-PROLINE DEHYDRATASE"/>
    <property type="match status" value="1"/>
</dbReference>
<dbReference type="InterPro" id="IPR008794">
    <property type="entry name" value="Pro_racemase_fam"/>
</dbReference>
<protein>
    <recommendedName>
        <fullName evidence="3">trans-L-3-hydroxyproline dehydratase</fullName>
        <ecNumber evidence="3">4.2.1.77</ecNumber>
    </recommendedName>
</protein>
<dbReference type="EC" id="4.2.1.77" evidence="3"/>
<dbReference type="PIRSF" id="PIRSF029792">
    <property type="entry name" value="Pro_racemase"/>
    <property type="match status" value="1"/>
</dbReference>
<dbReference type="GO" id="GO:0047580">
    <property type="term" value="F:4-hydroxyproline epimerase activity"/>
    <property type="evidence" value="ECO:0007669"/>
    <property type="project" value="UniProtKB-ARBA"/>
</dbReference>
<keyword evidence="5" id="KW-1185">Reference proteome</keyword>
<dbReference type="AlphaFoldDB" id="A0A3A6TH42"/>
<dbReference type="OrthoDB" id="181267at2"/>
<dbReference type="RefSeq" id="WP_121854824.1">
    <property type="nucleotide sequence ID" value="NZ_CP037952.1"/>
</dbReference>
<dbReference type="Gene3D" id="3.10.310.10">
    <property type="entry name" value="Diaminopimelate Epimerase, Chain A, domain 1"/>
    <property type="match status" value="2"/>
</dbReference>
<dbReference type="EMBL" id="QYYH01000146">
    <property type="protein sequence ID" value="RJY06879.1"/>
    <property type="molecule type" value="Genomic_DNA"/>
</dbReference>
<dbReference type="GO" id="GO:0050346">
    <property type="term" value="F:trans-L-3-hydroxyproline dehydratase activity"/>
    <property type="evidence" value="ECO:0007669"/>
    <property type="project" value="UniProtKB-EC"/>
</dbReference>
<dbReference type="PANTHER" id="PTHR33442:SF1">
    <property type="entry name" value="TRANS-3-HYDROXY-L-PROLINE DEHYDRATASE"/>
    <property type="match status" value="1"/>
</dbReference>
<dbReference type="SFLD" id="SFLDS00028">
    <property type="entry name" value="Proline_Racemase"/>
    <property type="match status" value="1"/>
</dbReference>
<dbReference type="FunFam" id="3.10.310.10:FF:000003">
    <property type="entry name" value="Proline racemase"/>
    <property type="match status" value="1"/>
</dbReference>
<evidence type="ECO:0000313" key="5">
    <source>
        <dbReference type="Proteomes" id="UP000273022"/>
    </source>
</evidence>
<gene>
    <name evidence="4" type="ORF">D5R81_17060</name>
</gene>
<name>A0A3A6TH42_9GAMM</name>
<evidence type="ECO:0000256" key="3">
    <source>
        <dbReference type="ARBA" id="ARBA00013105"/>
    </source>
</evidence>
<proteinExistence type="inferred from homology"/>
<organism evidence="4 5">
    <name type="scientific">Parashewanella spongiae</name>
    <dbReference type="NCBI Taxonomy" id="342950"/>
    <lineage>
        <taxon>Bacteria</taxon>
        <taxon>Pseudomonadati</taxon>
        <taxon>Pseudomonadota</taxon>
        <taxon>Gammaproteobacteria</taxon>
        <taxon>Alteromonadales</taxon>
        <taxon>Shewanellaceae</taxon>
        <taxon>Parashewanella</taxon>
    </lineage>
</organism>